<dbReference type="PANTHER" id="PTHR45138">
    <property type="entry name" value="REGULATORY COMPONENTS OF SENSORY TRANSDUCTION SYSTEM"/>
    <property type="match status" value="1"/>
</dbReference>
<dbReference type="Gene3D" id="3.30.70.270">
    <property type="match status" value="1"/>
</dbReference>
<protein>
    <submittedName>
        <fullName evidence="3">GGDEF domain-containing protein</fullName>
    </submittedName>
</protein>
<gene>
    <name evidence="3" type="ORF">IAB77_00085</name>
</gene>
<dbReference type="AlphaFoldDB" id="A0A9D0ZBU8"/>
<feature type="domain" description="GGDEF" evidence="2">
    <location>
        <begin position="121"/>
        <end position="249"/>
    </location>
</feature>
<dbReference type="PROSITE" id="PS50887">
    <property type="entry name" value="GGDEF"/>
    <property type="match status" value="1"/>
</dbReference>
<feature type="transmembrane region" description="Helical" evidence="1">
    <location>
        <begin position="12"/>
        <end position="31"/>
    </location>
</feature>
<reference evidence="3" key="2">
    <citation type="journal article" date="2021" name="PeerJ">
        <title>Extensive microbial diversity within the chicken gut microbiome revealed by metagenomics and culture.</title>
        <authorList>
            <person name="Gilroy R."/>
            <person name="Ravi A."/>
            <person name="Getino M."/>
            <person name="Pursley I."/>
            <person name="Horton D.L."/>
            <person name="Alikhan N.F."/>
            <person name="Baker D."/>
            <person name="Gharbi K."/>
            <person name="Hall N."/>
            <person name="Watson M."/>
            <person name="Adriaenssens E.M."/>
            <person name="Foster-Nyarko E."/>
            <person name="Jarju S."/>
            <person name="Secka A."/>
            <person name="Antonio M."/>
            <person name="Oren A."/>
            <person name="Chaudhuri R.R."/>
            <person name="La Ragione R."/>
            <person name="Hildebrand F."/>
            <person name="Pallen M.J."/>
        </authorList>
    </citation>
    <scope>NUCLEOTIDE SEQUENCE</scope>
    <source>
        <strain evidence="3">ChiBcolR7-354</strain>
    </source>
</reference>
<name>A0A9D0ZBU8_9FIRM</name>
<dbReference type="Proteomes" id="UP000824262">
    <property type="component" value="Unassembled WGS sequence"/>
</dbReference>
<sequence length="251" mass="28320">LEMGERYHTLSLVIIMVLTLCFAAAVAVYFVNRMDFVLDQSGVALSGANYSDLFHLQIQFLIGILSLMALVIIFLVFNRRYATYMNYESKVDVLTGALTRKAFLQSCGKLMKDLQPGEDGTSAYFIMLDVDRFKSVNDRFGHPEGDRVLRETVQELCGVFSRGLAGRMGGDEFALFLYRPVSREELEAALRLMQERLHSIRLEGVRLSCSVGALPVAEPRAVEDIYRAADRLLYEAKQLGRDRFVIGEPLK</sequence>
<feature type="transmembrane region" description="Helical" evidence="1">
    <location>
        <begin position="58"/>
        <end position="77"/>
    </location>
</feature>
<dbReference type="GO" id="GO:0052621">
    <property type="term" value="F:diguanylate cyclase activity"/>
    <property type="evidence" value="ECO:0007669"/>
    <property type="project" value="TreeGrafter"/>
</dbReference>
<dbReference type="InterPro" id="IPR000160">
    <property type="entry name" value="GGDEF_dom"/>
</dbReference>
<dbReference type="InterPro" id="IPR043128">
    <property type="entry name" value="Rev_trsase/Diguanyl_cyclase"/>
</dbReference>
<evidence type="ECO:0000256" key="1">
    <source>
        <dbReference type="SAM" id="Phobius"/>
    </source>
</evidence>
<comment type="caution">
    <text evidence="3">The sequence shown here is derived from an EMBL/GenBank/DDBJ whole genome shotgun (WGS) entry which is preliminary data.</text>
</comment>
<dbReference type="PANTHER" id="PTHR45138:SF9">
    <property type="entry name" value="DIGUANYLATE CYCLASE DGCM-RELATED"/>
    <property type="match status" value="1"/>
</dbReference>
<dbReference type="NCBIfam" id="TIGR00254">
    <property type="entry name" value="GGDEF"/>
    <property type="match status" value="1"/>
</dbReference>
<proteinExistence type="predicted"/>
<evidence type="ECO:0000259" key="2">
    <source>
        <dbReference type="PROSITE" id="PS50887"/>
    </source>
</evidence>
<reference evidence="3" key="1">
    <citation type="submission" date="2020-10" db="EMBL/GenBank/DDBJ databases">
        <authorList>
            <person name="Gilroy R."/>
        </authorList>
    </citation>
    <scope>NUCLEOTIDE SEQUENCE</scope>
    <source>
        <strain evidence="3">ChiBcolR7-354</strain>
    </source>
</reference>
<keyword evidence="1" id="KW-0472">Membrane</keyword>
<dbReference type="EMBL" id="DVGA01000001">
    <property type="protein sequence ID" value="HIQ77638.1"/>
    <property type="molecule type" value="Genomic_DNA"/>
</dbReference>
<evidence type="ECO:0000313" key="3">
    <source>
        <dbReference type="EMBL" id="HIQ77638.1"/>
    </source>
</evidence>
<keyword evidence="1" id="KW-0812">Transmembrane</keyword>
<dbReference type="InterPro" id="IPR029787">
    <property type="entry name" value="Nucleotide_cyclase"/>
</dbReference>
<accession>A0A9D0ZBU8</accession>
<dbReference type="Pfam" id="PF00990">
    <property type="entry name" value="GGDEF"/>
    <property type="match status" value="1"/>
</dbReference>
<dbReference type="InterPro" id="IPR050469">
    <property type="entry name" value="Diguanylate_Cyclase"/>
</dbReference>
<organism evidence="3 4">
    <name type="scientific">Candidatus Scatomorpha intestinavium</name>
    <dbReference type="NCBI Taxonomy" id="2840922"/>
    <lineage>
        <taxon>Bacteria</taxon>
        <taxon>Bacillati</taxon>
        <taxon>Bacillota</taxon>
        <taxon>Clostridia</taxon>
        <taxon>Eubacteriales</taxon>
        <taxon>Candidatus Scatomorpha</taxon>
    </lineage>
</organism>
<dbReference type="SMART" id="SM00267">
    <property type="entry name" value="GGDEF"/>
    <property type="match status" value="1"/>
</dbReference>
<evidence type="ECO:0000313" key="4">
    <source>
        <dbReference type="Proteomes" id="UP000824262"/>
    </source>
</evidence>
<dbReference type="CDD" id="cd01949">
    <property type="entry name" value="GGDEF"/>
    <property type="match status" value="1"/>
</dbReference>
<dbReference type="SUPFAM" id="SSF55073">
    <property type="entry name" value="Nucleotide cyclase"/>
    <property type="match status" value="1"/>
</dbReference>
<feature type="non-terminal residue" evidence="3">
    <location>
        <position position="1"/>
    </location>
</feature>
<keyword evidence="1" id="KW-1133">Transmembrane helix</keyword>